<evidence type="ECO:0000313" key="3">
    <source>
        <dbReference type="Proteomes" id="UP000248924"/>
    </source>
</evidence>
<dbReference type="AlphaFoldDB" id="A0A2W2E5S4"/>
<protein>
    <submittedName>
        <fullName evidence="2">Uncharacterized protein</fullName>
    </submittedName>
</protein>
<sequence>MSDQTSTTAPADAPPTATSEGCAHLAAAETYMQNLDEFTRRVAQNLDEGYVAPHVTQQWAARQEKMMEAARTNALVSIAASLAVLAGRARPQPAPGGDNDGA</sequence>
<comment type="caution">
    <text evidence="2">The sequence shown here is derived from an EMBL/GenBank/DDBJ whole genome shotgun (WGS) entry which is preliminary data.</text>
</comment>
<gene>
    <name evidence="2" type="ORF">C1I95_32975</name>
</gene>
<evidence type="ECO:0000313" key="2">
    <source>
        <dbReference type="EMBL" id="PZG04947.1"/>
    </source>
</evidence>
<evidence type="ECO:0000256" key="1">
    <source>
        <dbReference type="SAM" id="MobiDB-lite"/>
    </source>
</evidence>
<feature type="compositionally biased region" description="Low complexity" evidence="1">
    <location>
        <begin position="1"/>
        <end position="19"/>
    </location>
</feature>
<proteinExistence type="predicted"/>
<feature type="region of interest" description="Disordered" evidence="1">
    <location>
        <begin position="1"/>
        <end position="20"/>
    </location>
</feature>
<keyword evidence="3" id="KW-1185">Reference proteome</keyword>
<organism evidence="2 3">
    <name type="scientific">Micromonospora craterilacus</name>
    <dbReference type="NCBI Taxonomy" id="1655439"/>
    <lineage>
        <taxon>Bacteria</taxon>
        <taxon>Bacillati</taxon>
        <taxon>Actinomycetota</taxon>
        <taxon>Actinomycetes</taxon>
        <taxon>Micromonosporales</taxon>
        <taxon>Micromonosporaceae</taxon>
        <taxon>Micromonospora</taxon>
    </lineage>
</organism>
<reference evidence="2 3" key="1">
    <citation type="submission" date="2018-01" db="EMBL/GenBank/DDBJ databases">
        <title>Draft genome sequence of Jishengella sp. NA12.</title>
        <authorList>
            <person name="Sahin N."/>
            <person name="Ay H."/>
            <person name="Saygin H."/>
        </authorList>
    </citation>
    <scope>NUCLEOTIDE SEQUENCE [LARGE SCALE GENOMIC DNA]</scope>
    <source>
        <strain evidence="2 3">NA12</strain>
    </source>
</reference>
<accession>A0A2W2E5S4</accession>
<name>A0A2W2E5S4_9ACTN</name>
<dbReference type="EMBL" id="POTY01000400">
    <property type="protein sequence ID" value="PZG04947.1"/>
    <property type="molecule type" value="Genomic_DNA"/>
</dbReference>
<dbReference type="RefSeq" id="WP_111219919.1">
    <property type="nucleotide sequence ID" value="NZ_POTY01000400.1"/>
</dbReference>
<dbReference type="Proteomes" id="UP000248924">
    <property type="component" value="Unassembled WGS sequence"/>
</dbReference>